<accession>A0ABQ2ZAZ0</accession>
<keyword evidence="3" id="KW-1185">Reference proteome</keyword>
<feature type="domain" description="ABM" evidence="1">
    <location>
        <begin position="2"/>
        <end position="91"/>
    </location>
</feature>
<comment type="caution">
    <text evidence="2">The sequence shown here is derived from an EMBL/GenBank/DDBJ whole genome shotgun (WGS) entry which is preliminary data.</text>
</comment>
<reference evidence="3" key="1">
    <citation type="journal article" date="2019" name="Int. J. Syst. Evol. Microbiol.">
        <title>The Global Catalogue of Microorganisms (GCM) 10K type strain sequencing project: providing services to taxonomists for standard genome sequencing and annotation.</title>
        <authorList>
            <consortium name="The Broad Institute Genomics Platform"/>
            <consortium name="The Broad Institute Genome Sequencing Center for Infectious Disease"/>
            <person name="Wu L."/>
            <person name="Ma J."/>
        </authorList>
    </citation>
    <scope>NUCLEOTIDE SEQUENCE [LARGE SCALE GENOMIC DNA]</scope>
    <source>
        <strain evidence="3">KCTC 22228</strain>
    </source>
</reference>
<gene>
    <name evidence="2" type="ORF">GCM10007160_42360</name>
</gene>
<evidence type="ECO:0000313" key="2">
    <source>
        <dbReference type="EMBL" id="GGY10776.1"/>
    </source>
</evidence>
<dbReference type="Proteomes" id="UP000653056">
    <property type="component" value="Unassembled WGS sequence"/>
</dbReference>
<dbReference type="EMBL" id="BMXS01000040">
    <property type="protein sequence ID" value="GGY10776.1"/>
    <property type="molecule type" value="Genomic_DNA"/>
</dbReference>
<dbReference type="SUPFAM" id="SSF54909">
    <property type="entry name" value="Dimeric alpha+beta barrel"/>
    <property type="match status" value="1"/>
</dbReference>
<dbReference type="InterPro" id="IPR007138">
    <property type="entry name" value="ABM_dom"/>
</dbReference>
<dbReference type="Pfam" id="PF03992">
    <property type="entry name" value="ABM"/>
    <property type="match status" value="1"/>
</dbReference>
<organism evidence="2 3">
    <name type="scientific">Litchfieldella qijiaojingensis</name>
    <dbReference type="NCBI Taxonomy" id="980347"/>
    <lineage>
        <taxon>Bacteria</taxon>
        <taxon>Pseudomonadati</taxon>
        <taxon>Pseudomonadota</taxon>
        <taxon>Gammaproteobacteria</taxon>
        <taxon>Oceanospirillales</taxon>
        <taxon>Halomonadaceae</taxon>
        <taxon>Litchfieldella</taxon>
    </lineage>
</organism>
<dbReference type="Gene3D" id="3.30.70.100">
    <property type="match status" value="1"/>
</dbReference>
<evidence type="ECO:0000259" key="1">
    <source>
        <dbReference type="PROSITE" id="PS51725"/>
    </source>
</evidence>
<name>A0ABQ2ZAZ0_9GAMM</name>
<protein>
    <recommendedName>
        <fullName evidence="1">ABM domain-containing protein</fullName>
    </recommendedName>
</protein>
<evidence type="ECO:0000313" key="3">
    <source>
        <dbReference type="Proteomes" id="UP000653056"/>
    </source>
</evidence>
<dbReference type="InterPro" id="IPR011008">
    <property type="entry name" value="Dimeric_a/b-barrel"/>
</dbReference>
<proteinExistence type="predicted"/>
<dbReference type="RefSeq" id="WP_189472847.1">
    <property type="nucleotide sequence ID" value="NZ_BMXS01000040.1"/>
</dbReference>
<dbReference type="PROSITE" id="PS51725">
    <property type="entry name" value="ABM"/>
    <property type="match status" value="1"/>
</dbReference>
<sequence length="94" mass="11296">MIKILIERQIMPGLEEEYEQAAREAMRAAINARGFIAGESLCERHHPERRLLITQWRDLNAWKDWQHSTERERVMQHVFPLLSEDELVRVFEHC</sequence>